<evidence type="ECO:0000256" key="1">
    <source>
        <dbReference type="SAM" id="MobiDB-lite"/>
    </source>
</evidence>
<reference evidence="2" key="1">
    <citation type="submission" date="2023-01" db="EMBL/GenBank/DDBJ databases">
        <title>Exophiala dermititidis isolated from Cystic Fibrosis Patient.</title>
        <authorList>
            <person name="Kurbessoian T."/>
            <person name="Crocker A."/>
            <person name="Murante D."/>
            <person name="Hogan D.A."/>
            <person name="Stajich J.E."/>
        </authorList>
    </citation>
    <scope>NUCLEOTIDE SEQUENCE</scope>
    <source>
        <strain evidence="2">Ex8</strain>
    </source>
</reference>
<comment type="caution">
    <text evidence="2">The sequence shown here is derived from an EMBL/GenBank/DDBJ whole genome shotgun (WGS) entry which is preliminary data.</text>
</comment>
<evidence type="ECO:0000313" key="2">
    <source>
        <dbReference type="EMBL" id="KAJ8996242.1"/>
    </source>
</evidence>
<feature type="compositionally biased region" description="Low complexity" evidence="1">
    <location>
        <begin position="162"/>
        <end position="172"/>
    </location>
</feature>
<name>A0AAN6IZB5_EXODE</name>
<proteinExistence type="predicted"/>
<organism evidence="2 3">
    <name type="scientific">Exophiala dermatitidis</name>
    <name type="common">Black yeast-like fungus</name>
    <name type="synonym">Wangiella dermatitidis</name>
    <dbReference type="NCBI Taxonomy" id="5970"/>
    <lineage>
        <taxon>Eukaryota</taxon>
        <taxon>Fungi</taxon>
        <taxon>Dikarya</taxon>
        <taxon>Ascomycota</taxon>
        <taxon>Pezizomycotina</taxon>
        <taxon>Eurotiomycetes</taxon>
        <taxon>Chaetothyriomycetidae</taxon>
        <taxon>Chaetothyriales</taxon>
        <taxon>Herpotrichiellaceae</taxon>
        <taxon>Exophiala</taxon>
    </lineage>
</organism>
<dbReference type="EMBL" id="JAJGCB010000001">
    <property type="protein sequence ID" value="KAJ8996242.1"/>
    <property type="molecule type" value="Genomic_DNA"/>
</dbReference>
<dbReference type="AlphaFoldDB" id="A0AAN6IZB5"/>
<feature type="region of interest" description="Disordered" evidence="1">
    <location>
        <begin position="147"/>
        <end position="180"/>
    </location>
</feature>
<gene>
    <name evidence="2" type="ORF">HRR80_000973</name>
</gene>
<sequence length="412" mass="47234">MMASSAADHAQEHHMNMDMDMDMDNSAADQIQAQEAPIESFHEEEAAEFDSDGDEIHYSDSDSDDPEAHIPLNEEETIAEHESILNKITLDAETVIASQPRATQIELTVRTRALFKDYKHHGSMARLKVGLDKYFREGRVDKELRFQWPEKDNNNNPYTEPGSATGTSTTTTNYLTGPFNGKTRPLHFGQSFQINHTSSDDDNGYSSYSQIPCPADKIDNPLFPDLQPHTHPLRVIDPEMIPYVTTLPWNPVTTTIAWDPRALRWPMGLLGKINSIVSVVDLECRARLFHHVCRYGPSPVFRTGITEQIRTHWSTMFQSATQHYLGMTPQTRSFLRSVYETQTHLNRAERRLLALACRVAEDSVDLFWEDLNESRRGYVAMKVFIMARECERAVEAREAEKVRKHRKLYQLH</sequence>
<accession>A0AAN6IZB5</accession>
<dbReference type="Proteomes" id="UP001161757">
    <property type="component" value="Unassembled WGS sequence"/>
</dbReference>
<evidence type="ECO:0000313" key="3">
    <source>
        <dbReference type="Proteomes" id="UP001161757"/>
    </source>
</evidence>
<protein>
    <submittedName>
        <fullName evidence="2">Uncharacterized protein</fullName>
    </submittedName>
</protein>
<feature type="region of interest" description="Disordered" evidence="1">
    <location>
        <begin position="20"/>
        <end position="69"/>
    </location>
</feature>